<reference evidence="2 4" key="2">
    <citation type="journal article" date="2014" name="BMC Genomics">
        <title>An improved genome release (version Mt4.0) for the model legume Medicago truncatula.</title>
        <authorList>
            <person name="Tang H."/>
            <person name="Krishnakumar V."/>
            <person name="Bidwell S."/>
            <person name="Rosen B."/>
            <person name="Chan A."/>
            <person name="Zhou S."/>
            <person name="Gentzbittel L."/>
            <person name="Childs K.L."/>
            <person name="Yandell M."/>
            <person name="Gundlach H."/>
            <person name="Mayer K.F."/>
            <person name="Schwartz D.C."/>
            <person name="Town C.D."/>
        </authorList>
    </citation>
    <scope>GENOME REANNOTATION</scope>
    <source>
        <strain evidence="2">A17</strain>
        <strain evidence="3 4">cv. Jemalong A17</strain>
    </source>
</reference>
<gene>
    <name evidence="2" type="ORF">MTR_0444s0020</name>
</gene>
<evidence type="ECO:0000313" key="4">
    <source>
        <dbReference type="Proteomes" id="UP000002051"/>
    </source>
</evidence>
<keyword evidence="1" id="KW-1133">Transmembrane helix</keyword>
<accession>A0A072TQU6</accession>
<dbReference type="HOGENOM" id="CLU_2486860_0_0_1"/>
<evidence type="ECO:0000313" key="3">
    <source>
        <dbReference type="EnsemblPlants" id="KEH15910"/>
    </source>
</evidence>
<organism evidence="2 4">
    <name type="scientific">Medicago truncatula</name>
    <name type="common">Barrel medic</name>
    <name type="synonym">Medicago tribuloides</name>
    <dbReference type="NCBI Taxonomy" id="3880"/>
    <lineage>
        <taxon>Eukaryota</taxon>
        <taxon>Viridiplantae</taxon>
        <taxon>Streptophyta</taxon>
        <taxon>Embryophyta</taxon>
        <taxon>Tracheophyta</taxon>
        <taxon>Spermatophyta</taxon>
        <taxon>Magnoliopsida</taxon>
        <taxon>eudicotyledons</taxon>
        <taxon>Gunneridae</taxon>
        <taxon>Pentapetalae</taxon>
        <taxon>rosids</taxon>
        <taxon>fabids</taxon>
        <taxon>Fabales</taxon>
        <taxon>Fabaceae</taxon>
        <taxon>Papilionoideae</taxon>
        <taxon>50 kb inversion clade</taxon>
        <taxon>NPAAA clade</taxon>
        <taxon>Hologalegina</taxon>
        <taxon>IRL clade</taxon>
        <taxon>Trifolieae</taxon>
        <taxon>Medicago</taxon>
    </lineage>
</organism>
<keyword evidence="4" id="KW-1185">Reference proteome</keyword>
<keyword evidence="1" id="KW-0472">Membrane</keyword>
<sequence length="87" mass="9934">MYDQLWRKGRKSREEGEDLGVLRFSSISCYAWLMSLTASGIVRDLQYADASGIEHFKDVYPFKVNPRYTPGLPHGVPDSFIGRVTLH</sequence>
<evidence type="ECO:0000256" key="1">
    <source>
        <dbReference type="SAM" id="Phobius"/>
    </source>
</evidence>
<reference evidence="2 4" key="1">
    <citation type="journal article" date="2011" name="Nature">
        <title>The Medicago genome provides insight into the evolution of rhizobial symbioses.</title>
        <authorList>
            <person name="Young N.D."/>
            <person name="Debelle F."/>
            <person name="Oldroyd G.E."/>
            <person name="Geurts R."/>
            <person name="Cannon S.B."/>
            <person name="Udvardi M.K."/>
            <person name="Benedito V.A."/>
            <person name="Mayer K.F."/>
            <person name="Gouzy J."/>
            <person name="Schoof H."/>
            <person name="Van de Peer Y."/>
            <person name="Proost S."/>
            <person name="Cook D.R."/>
            <person name="Meyers B.C."/>
            <person name="Spannagl M."/>
            <person name="Cheung F."/>
            <person name="De Mita S."/>
            <person name="Krishnakumar V."/>
            <person name="Gundlach H."/>
            <person name="Zhou S."/>
            <person name="Mudge J."/>
            <person name="Bharti A.K."/>
            <person name="Murray J.D."/>
            <person name="Naoumkina M.A."/>
            <person name="Rosen B."/>
            <person name="Silverstein K.A."/>
            <person name="Tang H."/>
            <person name="Rombauts S."/>
            <person name="Zhao P.X."/>
            <person name="Zhou P."/>
            <person name="Barbe V."/>
            <person name="Bardou P."/>
            <person name="Bechner M."/>
            <person name="Bellec A."/>
            <person name="Berger A."/>
            <person name="Berges H."/>
            <person name="Bidwell S."/>
            <person name="Bisseling T."/>
            <person name="Choisne N."/>
            <person name="Couloux A."/>
            <person name="Denny R."/>
            <person name="Deshpande S."/>
            <person name="Dai X."/>
            <person name="Doyle J.J."/>
            <person name="Dudez A.M."/>
            <person name="Farmer A.D."/>
            <person name="Fouteau S."/>
            <person name="Franken C."/>
            <person name="Gibelin C."/>
            <person name="Gish J."/>
            <person name="Goldstein S."/>
            <person name="Gonzalez A.J."/>
            <person name="Green P.J."/>
            <person name="Hallab A."/>
            <person name="Hartog M."/>
            <person name="Hua A."/>
            <person name="Humphray S.J."/>
            <person name="Jeong D.H."/>
            <person name="Jing Y."/>
            <person name="Jocker A."/>
            <person name="Kenton S.M."/>
            <person name="Kim D.J."/>
            <person name="Klee K."/>
            <person name="Lai H."/>
            <person name="Lang C."/>
            <person name="Lin S."/>
            <person name="Macmil S.L."/>
            <person name="Magdelenat G."/>
            <person name="Matthews L."/>
            <person name="McCorrison J."/>
            <person name="Monaghan E.L."/>
            <person name="Mun J.H."/>
            <person name="Najar F.Z."/>
            <person name="Nicholson C."/>
            <person name="Noirot C."/>
            <person name="O'Bleness M."/>
            <person name="Paule C.R."/>
            <person name="Poulain J."/>
            <person name="Prion F."/>
            <person name="Qin B."/>
            <person name="Qu C."/>
            <person name="Retzel E.F."/>
            <person name="Riddle C."/>
            <person name="Sallet E."/>
            <person name="Samain S."/>
            <person name="Samson N."/>
            <person name="Sanders I."/>
            <person name="Saurat O."/>
            <person name="Scarpelli C."/>
            <person name="Schiex T."/>
            <person name="Segurens B."/>
            <person name="Severin A.J."/>
            <person name="Sherrier D.J."/>
            <person name="Shi R."/>
            <person name="Sims S."/>
            <person name="Singer S.R."/>
            <person name="Sinharoy S."/>
            <person name="Sterck L."/>
            <person name="Viollet A."/>
            <person name="Wang B.B."/>
            <person name="Wang K."/>
            <person name="Wang M."/>
            <person name="Wang X."/>
            <person name="Warfsmann J."/>
            <person name="Weissenbach J."/>
            <person name="White D.D."/>
            <person name="White J.D."/>
            <person name="Wiley G.B."/>
            <person name="Wincker P."/>
            <person name="Xing Y."/>
            <person name="Yang L."/>
            <person name="Yao Z."/>
            <person name="Ying F."/>
            <person name="Zhai J."/>
            <person name="Zhou L."/>
            <person name="Zuber A."/>
            <person name="Denarie J."/>
            <person name="Dixon R.A."/>
            <person name="May G.D."/>
            <person name="Schwartz D.C."/>
            <person name="Rogers J."/>
            <person name="Quetier F."/>
            <person name="Town C.D."/>
            <person name="Roe B.A."/>
        </authorList>
    </citation>
    <scope>NUCLEOTIDE SEQUENCE [LARGE SCALE GENOMIC DNA]</scope>
    <source>
        <strain evidence="2">A17</strain>
        <strain evidence="3 4">cv. Jemalong A17</strain>
    </source>
</reference>
<dbReference type="AlphaFoldDB" id="A0A072TQU6"/>
<dbReference type="PaxDb" id="3880-AES78624"/>
<dbReference type="Proteomes" id="UP000002051">
    <property type="component" value="Unassembled WGS sequence"/>
</dbReference>
<evidence type="ECO:0000313" key="2">
    <source>
        <dbReference type="EMBL" id="KEH15910.1"/>
    </source>
</evidence>
<dbReference type="EnsemblPlants" id="KEH15910">
    <property type="protein sequence ID" value="KEH15910"/>
    <property type="gene ID" value="MTR_0444s0020"/>
</dbReference>
<reference evidence="3" key="3">
    <citation type="submission" date="2015-06" db="UniProtKB">
        <authorList>
            <consortium name="EnsemblPlants"/>
        </authorList>
    </citation>
    <scope>IDENTIFICATION</scope>
    <source>
        <strain evidence="3">cv. Jemalong A17</strain>
    </source>
</reference>
<feature type="transmembrane region" description="Helical" evidence="1">
    <location>
        <begin position="21"/>
        <end position="42"/>
    </location>
</feature>
<dbReference type="EMBL" id="KL403169">
    <property type="protein sequence ID" value="KEH15910.1"/>
    <property type="molecule type" value="Genomic_DNA"/>
</dbReference>
<proteinExistence type="predicted"/>
<protein>
    <submittedName>
        <fullName evidence="2">Transmembrane protein, putative</fullName>
    </submittedName>
</protein>
<name>A0A072TQU6_MEDTR</name>
<keyword evidence="1 2" id="KW-0812">Transmembrane</keyword>